<dbReference type="EMBL" id="BAABCW010000011">
    <property type="protein sequence ID" value="GAA3512450.1"/>
    <property type="molecule type" value="Genomic_DNA"/>
</dbReference>
<dbReference type="InterPro" id="IPR041657">
    <property type="entry name" value="HTH_17"/>
</dbReference>
<dbReference type="NCBIfam" id="TIGR01764">
    <property type="entry name" value="excise"/>
    <property type="match status" value="1"/>
</dbReference>
<evidence type="ECO:0000259" key="1">
    <source>
        <dbReference type="Pfam" id="PF12728"/>
    </source>
</evidence>
<protein>
    <recommendedName>
        <fullName evidence="1">Helix-turn-helix domain-containing protein</fullName>
    </recommendedName>
</protein>
<evidence type="ECO:0000313" key="2">
    <source>
        <dbReference type="EMBL" id="GAA3512450.1"/>
    </source>
</evidence>
<accession>A0ABP6UR72</accession>
<organism evidence="2 3">
    <name type="scientific">Aquimarina addita</name>
    <dbReference type="NCBI Taxonomy" id="870485"/>
    <lineage>
        <taxon>Bacteria</taxon>
        <taxon>Pseudomonadati</taxon>
        <taxon>Bacteroidota</taxon>
        <taxon>Flavobacteriia</taxon>
        <taxon>Flavobacteriales</taxon>
        <taxon>Flavobacteriaceae</taxon>
        <taxon>Aquimarina</taxon>
    </lineage>
</organism>
<dbReference type="Proteomes" id="UP001500459">
    <property type="component" value="Unassembled WGS sequence"/>
</dbReference>
<gene>
    <name evidence="2" type="ORF">GCM10022393_27760</name>
</gene>
<dbReference type="InterPro" id="IPR010093">
    <property type="entry name" value="SinI_DNA-bd"/>
</dbReference>
<name>A0ABP6UR72_9FLAO</name>
<proteinExistence type="predicted"/>
<sequence>MSTNIRVQRICQHCGNDFTARTTVTKYCGDNCAKRAYKVRKRNEKINNSNRETKEIIRKPIEQIKAKEFLTVNETAILLGCSKRTAYRLIEKGTIKAVNLSERMTRVKREELDRLLS</sequence>
<feature type="domain" description="Helix-turn-helix" evidence="1">
    <location>
        <begin position="69"/>
        <end position="116"/>
    </location>
</feature>
<keyword evidence="3" id="KW-1185">Reference proteome</keyword>
<evidence type="ECO:0000313" key="3">
    <source>
        <dbReference type="Proteomes" id="UP001500459"/>
    </source>
</evidence>
<dbReference type="RefSeq" id="WP_149622979.1">
    <property type="nucleotide sequence ID" value="NZ_BAABCW010000011.1"/>
</dbReference>
<dbReference type="Pfam" id="PF12728">
    <property type="entry name" value="HTH_17"/>
    <property type="match status" value="1"/>
</dbReference>
<comment type="caution">
    <text evidence="2">The sequence shown here is derived from an EMBL/GenBank/DDBJ whole genome shotgun (WGS) entry which is preliminary data.</text>
</comment>
<reference evidence="3" key="1">
    <citation type="journal article" date="2019" name="Int. J. Syst. Evol. Microbiol.">
        <title>The Global Catalogue of Microorganisms (GCM) 10K type strain sequencing project: providing services to taxonomists for standard genome sequencing and annotation.</title>
        <authorList>
            <consortium name="The Broad Institute Genomics Platform"/>
            <consortium name="The Broad Institute Genome Sequencing Center for Infectious Disease"/>
            <person name="Wu L."/>
            <person name="Ma J."/>
        </authorList>
    </citation>
    <scope>NUCLEOTIDE SEQUENCE [LARGE SCALE GENOMIC DNA]</scope>
    <source>
        <strain evidence="3">JCM 17106</strain>
    </source>
</reference>